<dbReference type="RefSeq" id="WP_344299445.1">
    <property type="nucleotide sequence ID" value="NZ_BAAAQW010000005.1"/>
</dbReference>
<keyword evidence="3" id="KW-1185">Reference proteome</keyword>
<comment type="caution">
    <text evidence="2">The sequence shown here is derived from an EMBL/GenBank/DDBJ whole genome shotgun (WGS) entry which is preliminary data.</text>
</comment>
<dbReference type="Pfam" id="PF12697">
    <property type="entry name" value="Abhydrolase_6"/>
    <property type="match status" value="1"/>
</dbReference>
<evidence type="ECO:0000313" key="3">
    <source>
        <dbReference type="Proteomes" id="UP001500432"/>
    </source>
</evidence>
<name>A0ABP5NKA8_9MICC</name>
<proteinExistence type="predicted"/>
<dbReference type="PANTHER" id="PTHR43194">
    <property type="entry name" value="HYDROLASE ALPHA/BETA FOLD FAMILY"/>
    <property type="match status" value="1"/>
</dbReference>
<dbReference type="SUPFAM" id="SSF53474">
    <property type="entry name" value="alpha/beta-Hydrolases"/>
    <property type="match status" value="1"/>
</dbReference>
<dbReference type="InterPro" id="IPR050228">
    <property type="entry name" value="Carboxylesterase_BioH"/>
</dbReference>
<dbReference type="EMBL" id="BAAAQW010000005">
    <property type="protein sequence ID" value="GAA2200029.1"/>
    <property type="molecule type" value="Genomic_DNA"/>
</dbReference>
<dbReference type="InterPro" id="IPR000073">
    <property type="entry name" value="AB_hydrolase_1"/>
</dbReference>
<reference evidence="3" key="1">
    <citation type="journal article" date="2019" name="Int. J. Syst. Evol. Microbiol.">
        <title>The Global Catalogue of Microorganisms (GCM) 10K type strain sequencing project: providing services to taxonomists for standard genome sequencing and annotation.</title>
        <authorList>
            <consortium name="The Broad Institute Genomics Platform"/>
            <consortium name="The Broad Institute Genome Sequencing Center for Infectious Disease"/>
            <person name="Wu L."/>
            <person name="Ma J."/>
        </authorList>
    </citation>
    <scope>NUCLEOTIDE SEQUENCE [LARGE SCALE GENOMIC DNA]</scope>
    <source>
        <strain evidence="3">JCM 16034</strain>
    </source>
</reference>
<accession>A0ABP5NKA8</accession>
<dbReference type="GO" id="GO:0016787">
    <property type="term" value="F:hydrolase activity"/>
    <property type="evidence" value="ECO:0007669"/>
    <property type="project" value="UniProtKB-KW"/>
</dbReference>
<evidence type="ECO:0000313" key="2">
    <source>
        <dbReference type="EMBL" id="GAA2200029.1"/>
    </source>
</evidence>
<dbReference type="InterPro" id="IPR029058">
    <property type="entry name" value="AB_hydrolase_fold"/>
</dbReference>
<sequence length="276" mass="29207">MDAPQVQLVRTSDGGSLRVFSYGSGPGAVFAAGSLTRTLLYGRFASRLSATMPVHVYDRRGRGGSSPQPPDYSMDTEVNDLKAVLDATGSRVVLGHSYGGGIALEAALRLPVSRVGVYDPAVNIDGCLPTQTLPELVAAAAKGDHVGAVMVFSREMDPVLARVPLPDPAARALVWAASRLTREGHSWKEMVPSLAHEITLLDGTHAAADRYAGIRVPLLLLAGAHSPWYFRTIASGLAASLPGSTSMVIPRAGHSALNHPSEKILGLFRRFLQQPA</sequence>
<evidence type="ECO:0000259" key="1">
    <source>
        <dbReference type="Pfam" id="PF12697"/>
    </source>
</evidence>
<dbReference type="PANTHER" id="PTHR43194:SF2">
    <property type="entry name" value="PEROXISOMAL MEMBRANE PROTEIN LPX1"/>
    <property type="match status" value="1"/>
</dbReference>
<organism evidence="2 3">
    <name type="scientific">Sinomonas flava</name>
    <dbReference type="NCBI Taxonomy" id="496857"/>
    <lineage>
        <taxon>Bacteria</taxon>
        <taxon>Bacillati</taxon>
        <taxon>Actinomycetota</taxon>
        <taxon>Actinomycetes</taxon>
        <taxon>Micrococcales</taxon>
        <taxon>Micrococcaceae</taxon>
        <taxon>Sinomonas</taxon>
    </lineage>
</organism>
<keyword evidence="2" id="KW-0378">Hydrolase</keyword>
<protein>
    <submittedName>
        <fullName evidence="2">Alpha/beta hydrolase</fullName>
    </submittedName>
</protein>
<dbReference type="Proteomes" id="UP001500432">
    <property type="component" value="Unassembled WGS sequence"/>
</dbReference>
<dbReference type="Gene3D" id="3.40.50.1820">
    <property type="entry name" value="alpha/beta hydrolase"/>
    <property type="match status" value="1"/>
</dbReference>
<feature type="domain" description="AB hydrolase-1" evidence="1">
    <location>
        <begin position="41"/>
        <end position="262"/>
    </location>
</feature>
<gene>
    <name evidence="2" type="ORF">GCM10009849_18820</name>
</gene>